<dbReference type="HOGENOM" id="CLU_1738143_0_0_10"/>
<dbReference type="OrthoDB" id="1162197at2"/>
<dbReference type="Gene3D" id="1.10.1750.10">
    <property type="match status" value="1"/>
</dbReference>
<dbReference type="InterPro" id="IPR010921">
    <property type="entry name" value="Trp_repressor/repl_initiator"/>
</dbReference>
<reference evidence="1 2" key="1">
    <citation type="submission" date="2014-02" db="EMBL/GenBank/DDBJ databases">
        <authorList>
            <person name="Young C.-C."/>
            <person name="Hameed A."/>
            <person name="Huang H.-C."/>
            <person name="Shahina M."/>
        </authorList>
    </citation>
    <scope>NUCLEOTIDE SEQUENCE [LARGE SCALE GENOMIC DNA]</scope>
    <source>
        <strain evidence="1 2">CC-SAMT-1</strain>
    </source>
</reference>
<gene>
    <name evidence="1" type="ORF">AW14_07845</name>
</gene>
<dbReference type="AlphaFoldDB" id="A0A0C5VWP9"/>
<dbReference type="STRING" id="1454006.AW14_07845"/>
<evidence type="ECO:0000313" key="2">
    <source>
        <dbReference type="Proteomes" id="UP000032229"/>
    </source>
</evidence>
<dbReference type="KEGG" id="sze:AW14_07845"/>
<organism evidence="1 2">
    <name type="scientific">Siansivirga zeaxanthinifaciens CC-SAMT-1</name>
    <dbReference type="NCBI Taxonomy" id="1454006"/>
    <lineage>
        <taxon>Bacteria</taxon>
        <taxon>Pseudomonadati</taxon>
        <taxon>Bacteroidota</taxon>
        <taxon>Flavobacteriia</taxon>
        <taxon>Flavobacteriales</taxon>
        <taxon>Flavobacteriaceae</taxon>
        <taxon>Siansivirga</taxon>
    </lineage>
</organism>
<name>A0A0C5VWP9_9FLAO</name>
<protein>
    <recommendedName>
        <fullName evidence="3">Chromosomal replication initiator DnaA C-terminal domain-containing protein</fullName>
    </recommendedName>
</protein>
<dbReference type="SUPFAM" id="SSF48295">
    <property type="entry name" value="TrpR-like"/>
    <property type="match status" value="1"/>
</dbReference>
<evidence type="ECO:0008006" key="3">
    <source>
        <dbReference type="Google" id="ProtNLM"/>
    </source>
</evidence>
<dbReference type="EMBL" id="CP007202">
    <property type="protein sequence ID" value="AJR03551.1"/>
    <property type="molecule type" value="Genomic_DNA"/>
</dbReference>
<accession>A0A0C5VWP9</accession>
<sequence length="156" mass="18507">MEETSTIHGKTMRSDYEDLQYHIDMVVGKIGLQKTVVLLRSFVEKAQFEPLKNNAPLLLTFLTSEAIALFDLKEEDFYTNTTTEYREARMACYHLYHKYTSYSYAKVAQVFGTGKRNIIYYKQKVDERLTIPHYYKPFIQLYDQLEERSIQFISKL</sequence>
<evidence type="ECO:0000313" key="1">
    <source>
        <dbReference type="EMBL" id="AJR03551.1"/>
    </source>
</evidence>
<proteinExistence type="predicted"/>
<dbReference type="RefSeq" id="WP_044638273.1">
    <property type="nucleotide sequence ID" value="NZ_CP007202.1"/>
</dbReference>
<dbReference type="GO" id="GO:0043565">
    <property type="term" value="F:sequence-specific DNA binding"/>
    <property type="evidence" value="ECO:0007669"/>
    <property type="project" value="InterPro"/>
</dbReference>
<keyword evidence="2" id="KW-1185">Reference proteome</keyword>
<dbReference type="Proteomes" id="UP000032229">
    <property type="component" value="Chromosome"/>
</dbReference>